<organism evidence="2 3">
    <name type="scientific">Muraenolepis orangiensis</name>
    <name type="common">Patagonian moray cod</name>
    <dbReference type="NCBI Taxonomy" id="630683"/>
    <lineage>
        <taxon>Eukaryota</taxon>
        <taxon>Metazoa</taxon>
        <taxon>Chordata</taxon>
        <taxon>Craniata</taxon>
        <taxon>Vertebrata</taxon>
        <taxon>Euteleostomi</taxon>
        <taxon>Actinopterygii</taxon>
        <taxon>Neopterygii</taxon>
        <taxon>Teleostei</taxon>
        <taxon>Neoteleostei</taxon>
        <taxon>Acanthomorphata</taxon>
        <taxon>Zeiogadaria</taxon>
        <taxon>Gadariae</taxon>
        <taxon>Gadiformes</taxon>
        <taxon>Muraenolepidoidei</taxon>
        <taxon>Muraenolepididae</taxon>
        <taxon>Muraenolepis</taxon>
    </lineage>
</organism>
<dbReference type="EMBL" id="JANIIK010000117">
    <property type="protein sequence ID" value="KAJ3587075.1"/>
    <property type="molecule type" value="Genomic_DNA"/>
</dbReference>
<dbReference type="Proteomes" id="UP001148018">
    <property type="component" value="Unassembled WGS sequence"/>
</dbReference>
<keyword evidence="3" id="KW-1185">Reference proteome</keyword>
<protein>
    <submittedName>
        <fullName evidence="2">Uncharacterized protein</fullName>
    </submittedName>
</protein>
<keyword evidence="1" id="KW-0175">Coiled coil</keyword>
<evidence type="ECO:0000313" key="2">
    <source>
        <dbReference type="EMBL" id="KAJ3587075.1"/>
    </source>
</evidence>
<feature type="coiled-coil region" evidence="1">
    <location>
        <begin position="11"/>
        <end position="56"/>
    </location>
</feature>
<evidence type="ECO:0000256" key="1">
    <source>
        <dbReference type="SAM" id="Coils"/>
    </source>
</evidence>
<sequence>MDCQTENPTRAAEYLKELDNIIETQQELLERQRHRIEQLEQQVADLCTENACLKDQYQRHLATCRLLQSPGSLLKLGAIDEHVHPEK</sequence>
<comment type="caution">
    <text evidence="2">The sequence shown here is derived from an EMBL/GenBank/DDBJ whole genome shotgun (WGS) entry which is preliminary data.</text>
</comment>
<name>A0A9Q0DHG8_9TELE</name>
<dbReference type="AlphaFoldDB" id="A0A9Q0DHG8"/>
<reference evidence="2" key="1">
    <citation type="submission" date="2022-07" db="EMBL/GenBank/DDBJ databases">
        <title>Chromosome-level genome of Muraenolepis orangiensis.</title>
        <authorList>
            <person name="Kim J."/>
        </authorList>
    </citation>
    <scope>NUCLEOTIDE SEQUENCE</scope>
    <source>
        <strain evidence="2">KU_S4_2022</strain>
        <tissue evidence="2">Muscle</tissue>
    </source>
</reference>
<accession>A0A9Q0DHG8</accession>
<dbReference type="OrthoDB" id="8960626at2759"/>
<gene>
    <name evidence="2" type="ORF">NHX12_013465</name>
</gene>
<proteinExistence type="predicted"/>
<evidence type="ECO:0000313" key="3">
    <source>
        <dbReference type="Proteomes" id="UP001148018"/>
    </source>
</evidence>